<evidence type="ECO:0000256" key="2">
    <source>
        <dbReference type="RuleBase" id="RU000647"/>
    </source>
</evidence>
<dbReference type="InterPro" id="IPR053950">
    <property type="entry name" value="CAP_N"/>
</dbReference>
<protein>
    <recommendedName>
        <fullName evidence="2">Adenylyl cyclase-associated protein</fullName>
    </recommendedName>
</protein>
<dbReference type="GO" id="GO:0007015">
    <property type="term" value="P:actin filament organization"/>
    <property type="evidence" value="ECO:0007669"/>
    <property type="project" value="TreeGrafter"/>
</dbReference>
<dbReference type="InterPro" id="IPR017901">
    <property type="entry name" value="C-CAP_CF_C-like"/>
</dbReference>
<reference evidence="5 6" key="1">
    <citation type="submission" date="2019-12" db="EMBL/GenBank/DDBJ databases">
        <authorList>
            <person name="Floudas D."/>
            <person name="Bentzer J."/>
            <person name="Ahren D."/>
            <person name="Johansson T."/>
            <person name="Persson P."/>
            <person name="Tunlid A."/>
        </authorList>
    </citation>
    <scope>NUCLEOTIDE SEQUENCE [LARGE SCALE GENOMIC DNA]</scope>
    <source>
        <strain evidence="5 6">CBS 102.39</strain>
    </source>
</reference>
<dbReference type="SMART" id="SM00673">
    <property type="entry name" value="CARP"/>
    <property type="match status" value="2"/>
</dbReference>
<evidence type="ECO:0000256" key="1">
    <source>
        <dbReference type="ARBA" id="ARBA00007659"/>
    </source>
</evidence>
<proteinExistence type="inferred from homology"/>
<dbReference type="Pfam" id="PF21938">
    <property type="entry name" value="CAP_N"/>
    <property type="match status" value="1"/>
</dbReference>
<dbReference type="GO" id="GO:0003779">
    <property type="term" value="F:actin binding"/>
    <property type="evidence" value="ECO:0007669"/>
    <property type="project" value="InterPro"/>
</dbReference>
<feature type="compositionally biased region" description="Pro residues" evidence="3">
    <location>
        <begin position="270"/>
        <end position="288"/>
    </location>
</feature>
<dbReference type="InterPro" id="IPR013992">
    <property type="entry name" value="Adenylate_cyclase-assoc_CAP_N"/>
</dbReference>
<dbReference type="EMBL" id="JAACJL010000044">
    <property type="protein sequence ID" value="KAF4614713.1"/>
    <property type="molecule type" value="Genomic_DNA"/>
</dbReference>
<dbReference type="SUPFAM" id="SSF101278">
    <property type="entry name" value="N-terminal domain of adenylylcyclase associated protein, CAP"/>
    <property type="match status" value="1"/>
</dbReference>
<evidence type="ECO:0000313" key="5">
    <source>
        <dbReference type="EMBL" id="KAF4614713.1"/>
    </source>
</evidence>
<feature type="compositionally biased region" description="Low complexity" evidence="3">
    <location>
        <begin position="327"/>
        <end position="339"/>
    </location>
</feature>
<dbReference type="InterPro" id="IPR016098">
    <property type="entry name" value="CAP/MinC_C"/>
</dbReference>
<dbReference type="GO" id="GO:0019933">
    <property type="term" value="P:cAMP-mediated signaling"/>
    <property type="evidence" value="ECO:0007669"/>
    <property type="project" value="TreeGrafter"/>
</dbReference>
<feature type="region of interest" description="Disordered" evidence="3">
    <location>
        <begin position="309"/>
        <end position="357"/>
    </location>
</feature>
<feature type="region of interest" description="Disordered" evidence="3">
    <location>
        <begin position="35"/>
        <end position="83"/>
    </location>
</feature>
<dbReference type="Pfam" id="PF08603">
    <property type="entry name" value="CAP_C"/>
    <property type="match status" value="1"/>
</dbReference>
<evidence type="ECO:0000313" key="6">
    <source>
        <dbReference type="Proteomes" id="UP000521872"/>
    </source>
</evidence>
<name>A0A8H4VLV6_9AGAR</name>
<keyword evidence="6" id="KW-1185">Reference proteome</keyword>
<dbReference type="InterPro" id="IPR006599">
    <property type="entry name" value="CARP_motif"/>
</dbReference>
<evidence type="ECO:0000259" key="4">
    <source>
        <dbReference type="PROSITE" id="PS51329"/>
    </source>
</evidence>
<feature type="domain" description="C-CAP/cofactor C-like" evidence="4">
    <location>
        <begin position="357"/>
        <end position="493"/>
    </location>
</feature>
<dbReference type="InterPro" id="IPR013912">
    <property type="entry name" value="Adenylate_cyclase-assoc_CAP_C"/>
</dbReference>
<evidence type="ECO:0000256" key="3">
    <source>
        <dbReference type="SAM" id="MobiDB-lite"/>
    </source>
</evidence>
<dbReference type="InterPro" id="IPR001837">
    <property type="entry name" value="Adenylate_cyclase-assoc_CAP"/>
</dbReference>
<feature type="compositionally biased region" description="Pro residues" evidence="3">
    <location>
        <begin position="64"/>
        <end position="80"/>
    </location>
</feature>
<dbReference type="SUPFAM" id="SSF69340">
    <property type="entry name" value="C-terminal domain of adenylylcyclase associated protein"/>
    <property type="match status" value="1"/>
</dbReference>
<dbReference type="InterPro" id="IPR036223">
    <property type="entry name" value="CAP_C_sf"/>
</dbReference>
<dbReference type="PANTHER" id="PTHR10652">
    <property type="entry name" value="ADENYLYL CYCLASE-ASSOCIATED PROTEIN"/>
    <property type="match status" value="1"/>
</dbReference>
<dbReference type="Pfam" id="PF01213">
    <property type="entry name" value="CAP_N-CM"/>
    <property type="match status" value="1"/>
</dbReference>
<feature type="region of interest" description="Disordered" evidence="3">
    <location>
        <begin position="260"/>
        <end position="290"/>
    </location>
</feature>
<comment type="similarity">
    <text evidence="1 2">Belongs to the CAP family.</text>
</comment>
<dbReference type="GO" id="GO:0008179">
    <property type="term" value="F:adenylate cyclase binding"/>
    <property type="evidence" value="ECO:0007669"/>
    <property type="project" value="TreeGrafter"/>
</dbReference>
<dbReference type="GO" id="GO:0005737">
    <property type="term" value="C:cytoplasm"/>
    <property type="evidence" value="ECO:0007669"/>
    <property type="project" value="TreeGrafter"/>
</dbReference>
<dbReference type="Gene3D" id="1.25.40.330">
    <property type="entry name" value="Adenylate cyclase-associated CAP, N-terminal domain"/>
    <property type="match status" value="1"/>
</dbReference>
<dbReference type="InterPro" id="IPR036222">
    <property type="entry name" value="CAP_N_sf"/>
</dbReference>
<dbReference type="AlphaFoldDB" id="A0A8H4VLV6"/>
<organism evidence="5 6">
    <name type="scientific">Agrocybe pediades</name>
    <dbReference type="NCBI Taxonomy" id="84607"/>
    <lineage>
        <taxon>Eukaryota</taxon>
        <taxon>Fungi</taxon>
        <taxon>Dikarya</taxon>
        <taxon>Basidiomycota</taxon>
        <taxon>Agaricomycotina</taxon>
        <taxon>Agaricomycetes</taxon>
        <taxon>Agaricomycetidae</taxon>
        <taxon>Agaricales</taxon>
        <taxon>Agaricineae</taxon>
        <taxon>Strophariaceae</taxon>
        <taxon>Agrocybe</taxon>
    </lineage>
</organism>
<dbReference type="Proteomes" id="UP000521872">
    <property type="component" value="Unassembled WGS sequence"/>
</dbReference>
<dbReference type="PROSITE" id="PS51329">
    <property type="entry name" value="C_CAP_COFACTOR_C"/>
    <property type="match status" value="1"/>
</dbReference>
<comment type="caution">
    <text evidence="5">The sequence shown here is derived from an EMBL/GenBank/DDBJ whole genome shotgun (WGS) entry which is preliminary data.</text>
</comment>
<feature type="compositionally biased region" description="Polar residues" evidence="3">
    <location>
        <begin position="41"/>
        <end position="57"/>
    </location>
</feature>
<accession>A0A8H4VLV6</accession>
<gene>
    <name evidence="5" type="ORF">D9613_003238</name>
</gene>
<dbReference type="PANTHER" id="PTHR10652:SF0">
    <property type="entry name" value="ADENYLYL CYCLASE-ASSOCIATED PROTEIN"/>
    <property type="match status" value="1"/>
</dbReference>
<sequence length="515" mass="54870">MSNVPSSGLHSLATLIKRLEAAASRFEDLTVVLEEEKHKNSGQPASDNRASSSYTQQAQAGAPSAPPPPPPPPAAPPAPATPLSVTDFQTKVLDAKLKPFVELTKGFAGPNVVATVALVEKQFEILFDFLKLVAECQKPDDRVLEKVLGPFPQSIEKVSRAKEDPGRRDKDWSPHLVVLAEGAPVIGWVVQPKPPSHVNDIKDTVVYYGNKIKNEFKEKGPKHAEWVNQYVAILDAMRDYTKAHHADGLSWNPKGVTVDKYKPAASGSGAPPPPPPPPPPAAIPPPAAPAGGAAAVFAELNRGEEVTKGLRKVDRSQMTHKNPALRASSVVPASTSPAAGKKPVKPSKPQALAGKKPPKFALEGNKWMIEHYEAETLTLEEVEISQSVNIFNCKGTTIVIKGKVNAVNILNSAKTAVLVQSVVASISVTNSPSFQVQVTGTAPMIQVDTTDSGQIYLSKQSLNAEITTAKCSAINISLPVEGEEDGVFEEQPVPEMLKTVVVNGKLVTTVVEHSG</sequence>
<dbReference type="Gene3D" id="2.160.20.70">
    <property type="match status" value="1"/>
</dbReference>